<comment type="caution">
    <text evidence="1">The sequence shown here is derived from an EMBL/GenBank/DDBJ whole genome shotgun (WGS) entry which is preliminary data.</text>
</comment>
<accession>A0ACB9QNC1</accession>
<sequence>MFASRVSSPPAALSLLHLVPSFHLPIPIADTCPRLFHLGRRRFPGLCTATRRFDWYGKPKEGFWEDPDDGMGSESNDEEEEREEEENDLDFESDWEDRGEVSGMSLSVRPVVDRSSRASDEVKLAEEVDQLLEPEERAILQGNAAPNLDKISTAKWSALHTLTLTGQIPYMDLLLENGLDIETTDKDGRTALHTAIMGKKEAVTSHLLRKGANPHVRDRGGATPLHYAVQAGAMQTVKLLIKCDVDVNIADNEGWTPLHVAIQSRNRDIAKILLVNGADKTRRNTDGKTPLDISLCFGKDFKSFDLARLLKVIPADKYI</sequence>
<organism evidence="1 2">
    <name type="scientific">Melastoma candidum</name>
    <dbReference type="NCBI Taxonomy" id="119954"/>
    <lineage>
        <taxon>Eukaryota</taxon>
        <taxon>Viridiplantae</taxon>
        <taxon>Streptophyta</taxon>
        <taxon>Embryophyta</taxon>
        <taxon>Tracheophyta</taxon>
        <taxon>Spermatophyta</taxon>
        <taxon>Magnoliopsida</taxon>
        <taxon>eudicotyledons</taxon>
        <taxon>Gunneridae</taxon>
        <taxon>Pentapetalae</taxon>
        <taxon>rosids</taxon>
        <taxon>malvids</taxon>
        <taxon>Myrtales</taxon>
        <taxon>Melastomataceae</taxon>
        <taxon>Melastomatoideae</taxon>
        <taxon>Melastomateae</taxon>
        <taxon>Melastoma</taxon>
    </lineage>
</organism>
<keyword evidence="2" id="KW-1185">Reference proteome</keyword>
<gene>
    <name evidence="1" type="ORF">MLD38_022489</name>
</gene>
<reference evidence="2" key="1">
    <citation type="journal article" date="2023" name="Front. Plant Sci.">
        <title>Chromosomal-level genome assembly of Melastoma candidum provides insights into trichome evolution.</title>
        <authorList>
            <person name="Zhong Y."/>
            <person name="Wu W."/>
            <person name="Sun C."/>
            <person name="Zou P."/>
            <person name="Liu Y."/>
            <person name="Dai S."/>
            <person name="Zhou R."/>
        </authorList>
    </citation>
    <scope>NUCLEOTIDE SEQUENCE [LARGE SCALE GENOMIC DNA]</scope>
</reference>
<evidence type="ECO:0000313" key="1">
    <source>
        <dbReference type="EMBL" id="KAI4366634.1"/>
    </source>
</evidence>
<proteinExistence type="predicted"/>
<evidence type="ECO:0000313" key="2">
    <source>
        <dbReference type="Proteomes" id="UP001057402"/>
    </source>
</evidence>
<dbReference type="EMBL" id="CM042885">
    <property type="protein sequence ID" value="KAI4366634.1"/>
    <property type="molecule type" value="Genomic_DNA"/>
</dbReference>
<protein>
    <submittedName>
        <fullName evidence="1">Uncharacterized protein</fullName>
    </submittedName>
</protein>
<name>A0ACB9QNC1_9MYRT</name>
<dbReference type="Proteomes" id="UP001057402">
    <property type="component" value="Chromosome 6"/>
</dbReference>